<proteinExistence type="inferred from homology"/>
<organism evidence="5 6">
    <name type="scientific">Aquimarina intermedia</name>
    <dbReference type="NCBI Taxonomy" id="350814"/>
    <lineage>
        <taxon>Bacteria</taxon>
        <taxon>Pseudomonadati</taxon>
        <taxon>Bacteroidota</taxon>
        <taxon>Flavobacteriia</taxon>
        <taxon>Flavobacteriales</taxon>
        <taxon>Flavobacteriaceae</taxon>
        <taxon>Aquimarina</taxon>
    </lineage>
</organism>
<dbReference type="GO" id="GO:0005829">
    <property type="term" value="C:cytosol"/>
    <property type="evidence" value="ECO:0007669"/>
    <property type="project" value="TreeGrafter"/>
</dbReference>
<dbReference type="RefSeq" id="WP_148782338.1">
    <property type="nucleotide sequence ID" value="NZ_VNHU01000004.1"/>
</dbReference>
<comment type="similarity">
    <text evidence="1 3">Belongs to the thiolase-like superfamily. Beta-ketoacyl-ACP synthases family.</text>
</comment>
<dbReference type="Pfam" id="PF00109">
    <property type="entry name" value="ketoacyl-synt"/>
    <property type="match status" value="1"/>
</dbReference>
<dbReference type="Proteomes" id="UP000324376">
    <property type="component" value="Unassembled WGS sequence"/>
</dbReference>
<comment type="caution">
    <text evidence="5">The sequence shown here is derived from an EMBL/GenBank/DDBJ whole genome shotgun (WGS) entry which is preliminary data.</text>
</comment>
<evidence type="ECO:0000256" key="1">
    <source>
        <dbReference type="ARBA" id="ARBA00008467"/>
    </source>
</evidence>
<dbReference type="InterPro" id="IPR014031">
    <property type="entry name" value="Ketoacyl_synth_C"/>
</dbReference>
<reference evidence="5 6" key="1">
    <citation type="submission" date="2019-07" db="EMBL/GenBank/DDBJ databases">
        <title>Genomic Encyclopedia of Archaeal and Bacterial Type Strains, Phase II (KMG-II): from individual species to whole genera.</title>
        <authorList>
            <person name="Goeker M."/>
        </authorList>
    </citation>
    <scope>NUCLEOTIDE SEQUENCE [LARGE SCALE GENOMIC DNA]</scope>
    <source>
        <strain evidence="5 6">DSM 17527</strain>
    </source>
</reference>
<dbReference type="InterPro" id="IPR020841">
    <property type="entry name" value="PKS_Beta-ketoAc_synthase_dom"/>
</dbReference>
<dbReference type="GO" id="GO:0004315">
    <property type="term" value="F:3-oxoacyl-[acyl-carrier-protein] synthase activity"/>
    <property type="evidence" value="ECO:0007669"/>
    <property type="project" value="TreeGrafter"/>
</dbReference>
<dbReference type="AlphaFoldDB" id="A0A5S5C4H2"/>
<dbReference type="EMBL" id="VNHU01000004">
    <property type="protein sequence ID" value="TYP74217.1"/>
    <property type="molecule type" value="Genomic_DNA"/>
</dbReference>
<sequence>MKSVYIVDDSIISPLGFSVEENLQNLKNNTTGIVEVKDTSIHTDSFYGGLIDEKRLTDAWDALSEIASYTKLEKMMLLAMQRLLDKNPQLDITRCGVLISTTKGNIDQLKENNTDRAYLDTLASAIQQFYKLGNSPTIISNACISGGLAIAIAKRMIQAGHYEDVIVVGGDLLSEFTLSGFFSFQAVSPKPCKPFSKNRTGISLGEAAAATWISGSIKNTNISEVVEVVGEASANDANHISGPSRTGEGLYLSIQRALDEAKVSASDIDYISAHGTATPFNDEMESIAFSRSGLEDIPVNSLKGYYGHTLGASALLETIIAKHHLLANEVVCSLGFDELGVSYPIDVIKKNKAIAMQHVLKTASGFGGCNVALVLKKVSI</sequence>
<keyword evidence="2 3" id="KW-0808">Transferase</keyword>
<dbReference type="GO" id="GO:0006633">
    <property type="term" value="P:fatty acid biosynthetic process"/>
    <property type="evidence" value="ECO:0007669"/>
    <property type="project" value="TreeGrafter"/>
</dbReference>
<evidence type="ECO:0000313" key="6">
    <source>
        <dbReference type="Proteomes" id="UP000324376"/>
    </source>
</evidence>
<dbReference type="Pfam" id="PF02801">
    <property type="entry name" value="Ketoacyl-synt_C"/>
    <property type="match status" value="1"/>
</dbReference>
<dbReference type="PANTHER" id="PTHR11712:SF320">
    <property type="entry name" value="BETA-KETOACYL SYNTHASE"/>
    <property type="match status" value="1"/>
</dbReference>
<dbReference type="SUPFAM" id="SSF53901">
    <property type="entry name" value="Thiolase-like"/>
    <property type="match status" value="1"/>
</dbReference>
<evidence type="ECO:0000313" key="5">
    <source>
        <dbReference type="EMBL" id="TYP74217.1"/>
    </source>
</evidence>
<dbReference type="InterPro" id="IPR014030">
    <property type="entry name" value="Ketoacyl_synth_N"/>
</dbReference>
<feature type="domain" description="Ketosynthase family 3 (KS3)" evidence="4">
    <location>
        <begin position="1"/>
        <end position="377"/>
    </location>
</feature>
<dbReference type="SMART" id="SM00825">
    <property type="entry name" value="PKS_KS"/>
    <property type="match status" value="1"/>
</dbReference>
<evidence type="ECO:0000256" key="3">
    <source>
        <dbReference type="RuleBase" id="RU003694"/>
    </source>
</evidence>
<evidence type="ECO:0000256" key="2">
    <source>
        <dbReference type="ARBA" id="ARBA00022679"/>
    </source>
</evidence>
<dbReference type="PANTHER" id="PTHR11712">
    <property type="entry name" value="POLYKETIDE SYNTHASE-RELATED"/>
    <property type="match status" value="1"/>
</dbReference>
<gene>
    <name evidence="5" type="ORF">BD809_10432</name>
</gene>
<accession>A0A5S5C4H2</accession>
<protein>
    <submittedName>
        <fullName evidence="5">3-oxoacyl-[acyl-carrier-protein] synthase-1</fullName>
    </submittedName>
</protein>
<keyword evidence="6" id="KW-1185">Reference proteome</keyword>
<dbReference type="Gene3D" id="3.40.47.10">
    <property type="match status" value="2"/>
</dbReference>
<name>A0A5S5C4H2_9FLAO</name>
<dbReference type="OrthoDB" id="9808669at2"/>
<dbReference type="InterPro" id="IPR000794">
    <property type="entry name" value="Beta-ketoacyl_synthase"/>
</dbReference>
<evidence type="ECO:0000259" key="4">
    <source>
        <dbReference type="PROSITE" id="PS52004"/>
    </source>
</evidence>
<dbReference type="InterPro" id="IPR016039">
    <property type="entry name" value="Thiolase-like"/>
</dbReference>
<dbReference type="PROSITE" id="PS52004">
    <property type="entry name" value="KS3_2"/>
    <property type="match status" value="1"/>
</dbReference>